<accession>A0A563TZI9</accession>
<dbReference type="PANTHER" id="PTHR32176">
    <property type="entry name" value="XYLOSE ISOMERASE"/>
    <property type="match status" value="1"/>
</dbReference>
<keyword evidence="3" id="KW-0442">Lipid degradation</keyword>
<gene>
    <name evidence="5" type="ORF">FPZ43_18030</name>
</gene>
<comment type="caution">
    <text evidence="5">The sequence shown here is derived from an EMBL/GenBank/DDBJ whole genome shotgun (WGS) entry which is preliminary data.</text>
</comment>
<dbReference type="GO" id="GO:0004620">
    <property type="term" value="F:phospholipase activity"/>
    <property type="evidence" value="ECO:0007669"/>
    <property type="project" value="TreeGrafter"/>
</dbReference>
<dbReference type="Pfam" id="PF01734">
    <property type="entry name" value="Patatin"/>
    <property type="match status" value="1"/>
</dbReference>
<dbReference type="RefSeq" id="WP_146383322.1">
    <property type="nucleotide sequence ID" value="NZ_VOEJ01000010.1"/>
</dbReference>
<dbReference type="GO" id="GO:0047372">
    <property type="term" value="F:monoacylglycerol lipase activity"/>
    <property type="evidence" value="ECO:0007669"/>
    <property type="project" value="TreeGrafter"/>
</dbReference>
<proteinExistence type="inferred from homology"/>
<evidence type="ECO:0000313" key="5">
    <source>
        <dbReference type="EMBL" id="TWR24795.1"/>
    </source>
</evidence>
<reference evidence="5 6" key="1">
    <citation type="submission" date="2019-07" db="EMBL/GenBank/DDBJ databases">
        <authorList>
            <person name="Kim J."/>
        </authorList>
    </citation>
    <scope>NUCLEOTIDE SEQUENCE [LARGE SCALE GENOMIC DNA]</scope>
    <source>
        <strain evidence="6">dk17</strain>
    </source>
</reference>
<sequence>MQETTTQQEENVFKILSIDGGGIKGLYSATVLKHLEEKFDCRLSDYFDMFCGTSTGGLIALALSLKIPAAEICDFYDNEGPKIFPTFRKIKFRGKKYSNGTIKQLANGGKFTDKNLKEALVKIFGERKIGESNNLLCIPSYNVTEARPFIFKFDHKEGDLNRDNKAFYVDVALATSAAPTYFPMAEIPYYDNKQFIDGGVWGNNPTLVGYLEALQYFVGKGKPYDKLKILSISSLSLTGGKPTGLKRNRSFLDWKDELFETSFTGQGFFTDFFMKKIATLNDLPVDYLRIPSSEISSSQEELVQLDVATPAALDLIRGKGNDMGDIYRKKPEIADFFKKQKLYKTN</sequence>
<evidence type="ECO:0000256" key="2">
    <source>
        <dbReference type="ARBA" id="ARBA00023098"/>
    </source>
</evidence>
<dbReference type="SUPFAM" id="SSF52151">
    <property type="entry name" value="FabD/lysophospholipase-like"/>
    <property type="match status" value="1"/>
</dbReference>
<feature type="short sequence motif" description="GXGXXG" evidence="3">
    <location>
        <begin position="20"/>
        <end position="25"/>
    </location>
</feature>
<dbReference type="OrthoDB" id="9807112at2"/>
<dbReference type="GO" id="GO:0016042">
    <property type="term" value="P:lipid catabolic process"/>
    <property type="evidence" value="ECO:0007669"/>
    <property type="project" value="UniProtKB-UniRule"/>
</dbReference>
<keyword evidence="6" id="KW-1185">Reference proteome</keyword>
<dbReference type="CDD" id="cd07199">
    <property type="entry name" value="Pat17_PNPLA8_PNPLA9_like"/>
    <property type="match status" value="1"/>
</dbReference>
<name>A0A563TZI9_9SPHI</name>
<feature type="active site" description="Proton acceptor" evidence="3">
    <location>
        <position position="197"/>
    </location>
</feature>
<dbReference type="EMBL" id="VOEJ01000010">
    <property type="protein sequence ID" value="TWR24795.1"/>
    <property type="molecule type" value="Genomic_DNA"/>
</dbReference>
<comment type="similarity">
    <text evidence="1">Belongs to the patatin family.</text>
</comment>
<evidence type="ECO:0000313" key="6">
    <source>
        <dbReference type="Proteomes" id="UP000320042"/>
    </source>
</evidence>
<dbReference type="PROSITE" id="PS51635">
    <property type="entry name" value="PNPLA"/>
    <property type="match status" value="1"/>
</dbReference>
<keyword evidence="2 3" id="KW-0443">Lipid metabolism</keyword>
<protein>
    <submittedName>
        <fullName evidence="5">Patatin</fullName>
    </submittedName>
</protein>
<dbReference type="PANTHER" id="PTHR32176:SF92">
    <property type="entry name" value="XYLOSE ISOMERASE"/>
    <property type="match status" value="1"/>
</dbReference>
<organism evidence="5 6">
    <name type="scientific">Mucilaginibacter pallidiroseus</name>
    <dbReference type="NCBI Taxonomy" id="2599295"/>
    <lineage>
        <taxon>Bacteria</taxon>
        <taxon>Pseudomonadati</taxon>
        <taxon>Bacteroidota</taxon>
        <taxon>Sphingobacteriia</taxon>
        <taxon>Sphingobacteriales</taxon>
        <taxon>Sphingobacteriaceae</taxon>
        <taxon>Mucilaginibacter</taxon>
    </lineage>
</organism>
<dbReference type="Proteomes" id="UP000320042">
    <property type="component" value="Unassembled WGS sequence"/>
</dbReference>
<keyword evidence="3" id="KW-0378">Hydrolase</keyword>
<evidence type="ECO:0000256" key="3">
    <source>
        <dbReference type="PROSITE-ProRule" id="PRU01161"/>
    </source>
</evidence>
<dbReference type="NCBIfam" id="NF041079">
    <property type="entry name" value="CBASS_lipase"/>
    <property type="match status" value="1"/>
</dbReference>
<evidence type="ECO:0000259" key="4">
    <source>
        <dbReference type="PROSITE" id="PS51635"/>
    </source>
</evidence>
<feature type="active site" description="Nucleophile" evidence="3">
    <location>
        <position position="54"/>
    </location>
</feature>
<feature type="short sequence motif" description="GXSXG" evidence="3">
    <location>
        <begin position="52"/>
        <end position="56"/>
    </location>
</feature>
<dbReference type="AlphaFoldDB" id="A0A563TZI9"/>
<feature type="short sequence motif" description="DGA/G" evidence="3">
    <location>
        <begin position="197"/>
        <end position="199"/>
    </location>
</feature>
<feature type="domain" description="PNPLA" evidence="4">
    <location>
        <begin position="16"/>
        <end position="210"/>
    </location>
</feature>
<dbReference type="Gene3D" id="3.40.1090.10">
    <property type="entry name" value="Cytosolic phospholipase A2 catalytic domain"/>
    <property type="match status" value="1"/>
</dbReference>
<dbReference type="InterPro" id="IPR002641">
    <property type="entry name" value="PNPLA_dom"/>
</dbReference>
<dbReference type="InterPro" id="IPR016035">
    <property type="entry name" value="Acyl_Trfase/lysoPLipase"/>
</dbReference>
<evidence type="ECO:0000256" key="1">
    <source>
        <dbReference type="ARBA" id="ARBA00010240"/>
    </source>
</evidence>